<dbReference type="AlphaFoldDB" id="A0A9X3EK34"/>
<keyword evidence="1" id="KW-0472">Membrane</keyword>
<name>A0A9X3EK34_9BACT</name>
<feature type="transmembrane region" description="Helical" evidence="1">
    <location>
        <begin position="22"/>
        <end position="42"/>
    </location>
</feature>
<gene>
    <name evidence="2" type="ORF">OV079_03425</name>
</gene>
<keyword evidence="1" id="KW-1133">Transmembrane helix</keyword>
<evidence type="ECO:0000313" key="3">
    <source>
        <dbReference type="Proteomes" id="UP001150924"/>
    </source>
</evidence>
<keyword evidence="3" id="KW-1185">Reference proteome</keyword>
<evidence type="ECO:0000313" key="2">
    <source>
        <dbReference type="EMBL" id="MCY1004635.1"/>
    </source>
</evidence>
<keyword evidence="1" id="KW-0812">Transmembrane</keyword>
<dbReference type="RefSeq" id="WP_267766198.1">
    <property type="nucleotide sequence ID" value="NZ_JAPNKE010000002.1"/>
</dbReference>
<dbReference type="EMBL" id="JAPNKE010000002">
    <property type="protein sequence ID" value="MCY1004635.1"/>
    <property type="molecule type" value="Genomic_DNA"/>
</dbReference>
<proteinExistence type="predicted"/>
<comment type="caution">
    <text evidence="2">The sequence shown here is derived from an EMBL/GenBank/DDBJ whole genome shotgun (WGS) entry which is preliminary data.</text>
</comment>
<protein>
    <submittedName>
        <fullName evidence="2">Uncharacterized protein</fullName>
    </submittedName>
</protein>
<dbReference type="Proteomes" id="UP001150924">
    <property type="component" value="Unassembled WGS sequence"/>
</dbReference>
<reference evidence="2" key="1">
    <citation type="submission" date="2022-11" db="EMBL/GenBank/DDBJ databases">
        <title>Minimal conservation of predation-associated metabolite biosynthetic gene clusters underscores biosynthetic potential of Myxococcota including descriptions for ten novel species: Archangium lansinium sp. nov., Myxococcus landrumus sp. nov., Nannocystis bai.</title>
        <authorList>
            <person name="Ahearne A."/>
            <person name="Stevens C."/>
            <person name="Phillips K."/>
        </authorList>
    </citation>
    <scope>NUCLEOTIDE SEQUENCE</scope>
    <source>
        <strain evidence="2">Na p29</strain>
    </source>
</reference>
<evidence type="ECO:0000256" key="1">
    <source>
        <dbReference type="SAM" id="Phobius"/>
    </source>
</evidence>
<organism evidence="2 3">
    <name type="scientific">Nannocystis pusilla</name>
    <dbReference type="NCBI Taxonomy" id="889268"/>
    <lineage>
        <taxon>Bacteria</taxon>
        <taxon>Pseudomonadati</taxon>
        <taxon>Myxococcota</taxon>
        <taxon>Polyangia</taxon>
        <taxon>Nannocystales</taxon>
        <taxon>Nannocystaceae</taxon>
        <taxon>Nannocystis</taxon>
    </lineage>
</organism>
<sequence>MPGAAPARLRSVHSTQAPMTDLFFIAVVLASFAAFWGFMRLVGRL</sequence>
<accession>A0A9X3EK34</accession>